<evidence type="ECO:0000313" key="5">
    <source>
        <dbReference type="EMBL" id="GEM45435.1"/>
    </source>
</evidence>
<dbReference type="PANTHER" id="PTHR42788">
    <property type="entry name" value="TAURINE IMPORT ATP-BINDING PROTEIN-RELATED"/>
    <property type="match status" value="1"/>
</dbReference>
<dbReference type="PROSITE" id="PS50893">
    <property type="entry name" value="ABC_TRANSPORTER_2"/>
    <property type="match status" value="1"/>
</dbReference>
<dbReference type="SMART" id="SM00382">
    <property type="entry name" value="AAA"/>
    <property type="match status" value="1"/>
</dbReference>
<name>A0A511MXV1_DEIC1</name>
<comment type="caution">
    <text evidence="5">The sequence shown here is derived from an EMBL/GenBank/DDBJ whole genome shotgun (WGS) entry which is preliminary data.</text>
</comment>
<gene>
    <name evidence="5" type="ORF">DC3_10700</name>
</gene>
<sequence>MIVQLQEVEYSYNTQSTVGPLDLTVQKGDFLSVVGPSGSGKSTLLNLLSGNYKPTAGKLEFAPGTRIIMVQQDPGLFPWRTALHNVTFGLEMQGASRFDREERARAALELVGLKGYEKRRIHELSGGQKQRVALARALIMKPDLLLLDEPFSALDPHTRNSLGEELKTIWQETGQTILLVTHDHIEAELLAQKVVVLEDGKIKNVVDLEVKAPHLRTRKN</sequence>
<reference evidence="5 6" key="1">
    <citation type="submission" date="2019-07" db="EMBL/GenBank/DDBJ databases">
        <title>Whole genome shotgun sequence of Deinococcus cellulosilyticus NBRC 106333.</title>
        <authorList>
            <person name="Hosoyama A."/>
            <person name="Uohara A."/>
            <person name="Ohji S."/>
            <person name="Ichikawa N."/>
        </authorList>
    </citation>
    <scope>NUCLEOTIDE SEQUENCE [LARGE SCALE GENOMIC DNA]</scope>
    <source>
        <strain evidence="5 6">NBRC 106333</strain>
    </source>
</reference>
<evidence type="ECO:0000256" key="1">
    <source>
        <dbReference type="ARBA" id="ARBA00022448"/>
    </source>
</evidence>
<accession>A0A511MXV1</accession>
<keyword evidence="3 5" id="KW-0067">ATP-binding</keyword>
<dbReference type="CDD" id="cd03293">
    <property type="entry name" value="ABC_NrtD_SsuB_transporters"/>
    <property type="match status" value="1"/>
</dbReference>
<dbReference type="InterPro" id="IPR003439">
    <property type="entry name" value="ABC_transporter-like_ATP-bd"/>
</dbReference>
<keyword evidence="6" id="KW-1185">Reference proteome</keyword>
<proteinExistence type="predicted"/>
<dbReference type="SUPFAM" id="SSF52540">
    <property type="entry name" value="P-loop containing nucleoside triphosphate hydrolases"/>
    <property type="match status" value="1"/>
</dbReference>
<dbReference type="InterPro" id="IPR050166">
    <property type="entry name" value="ABC_transporter_ATP-bind"/>
</dbReference>
<dbReference type="EMBL" id="BJXB01000003">
    <property type="protein sequence ID" value="GEM45435.1"/>
    <property type="molecule type" value="Genomic_DNA"/>
</dbReference>
<protein>
    <submittedName>
        <fullName evidence="5">ABC transporter ATP-binding protein</fullName>
    </submittedName>
</protein>
<evidence type="ECO:0000256" key="2">
    <source>
        <dbReference type="ARBA" id="ARBA00022741"/>
    </source>
</evidence>
<dbReference type="Proteomes" id="UP000321306">
    <property type="component" value="Unassembled WGS sequence"/>
</dbReference>
<dbReference type="OrthoDB" id="61712at2"/>
<dbReference type="Gene3D" id="3.40.50.300">
    <property type="entry name" value="P-loop containing nucleotide triphosphate hydrolases"/>
    <property type="match status" value="1"/>
</dbReference>
<feature type="domain" description="ABC transporter" evidence="4">
    <location>
        <begin position="3"/>
        <end position="218"/>
    </location>
</feature>
<dbReference type="PROSITE" id="PS00211">
    <property type="entry name" value="ABC_TRANSPORTER_1"/>
    <property type="match status" value="1"/>
</dbReference>
<evidence type="ECO:0000259" key="4">
    <source>
        <dbReference type="PROSITE" id="PS50893"/>
    </source>
</evidence>
<keyword evidence="1" id="KW-0813">Transport</keyword>
<evidence type="ECO:0000313" key="6">
    <source>
        <dbReference type="Proteomes" id="UP000321306"/>
    </source>
</evidence>
<dbReference type="GO" id="GO:0005524">
    <property type="term" value="F:ATP binding"/>
    <property type="evidence" value="ECO:0007669"/>
    <property type="project" value="UniProtKB-KW"/>
</dbReference>
<organism evidence="5 6">
    <name type="scientific">Deinococcus cellulosilyticus (strain DSM 18568 / NBRC 106333 / KACC 11606 / 5516J-15)</name>
    <dbReference type="NCBI Taxonomy" id="1223518"/>
    <lineage>
        <taxon>Bacteria</taxon>
        <taxon>Thermotogati</taxon>
        <taxon>Deinococcota</taxon>
        <taxon>Deinococci</taxon>
        <taxon>Deinococcales</taxon>
        <taxon>Deinococcaceae</taxon>
        <taxon>Deinococcus</taxon>
    </lineage>
</organism>
<dbReference type="GO" id="GO:0016887">
    <property type="term" value="F:ATP hydrolysis activity"/>
    <property type="evidence" value="ECO:0007669"/>
    <property type="project" value="InterPro"/>
</dbReference>
<dbReference type="RefSeq" id="WP_146882892.1">
    <property type="nucleotide sequence ID" value="NZ_BJXB01000003.1"/>
</dbReference>
<keyword evidence="2" id="KW-0547">Nucleotide-binding</keyword>
<dbReference type="PANTHER" id="PTHR42788:SF13">
    <property type="entry name" value="ALIPHATIC SULFONATES IMPORT ATP-BINDING PROTEIN SSUB"/>
    <property type="match status" value="1"/>
</dbReference>
<dbReference type="Pfam" id="PF00005">
    <property type="entry name" value="ABC_tran"/>
    <property type="match status" value="1"/>
</dbReference>
<dbReference type="InterPro" id="IPR027417">
    <property type="entry name" value="P-loop_NTPase"/>
</dbReference>
<dbReference type="InterPro" id="IPR003593">
    <property type="entry name" value="AAA+_ATPase"/>
</dbReference>
<dbReference type="InterPro" id="IPR017871">
    <property type="entry name" value="ABC_transporter-like_CS"/>
</dbReference>
<dbReference type="AlphaFoldDB" id="A0A511MXV1"/>
<evidence type="ECO:0000256" key="3">
    <source>
        <dbReference type="ARBA" id="ARBA00022840"/>
    </source>
</evidence>